<gene>
    <name evidence="2" type="ORF">PanWU01x14_138340</name>
</gene>
<feature type="non-terminal residue" evidence="2">
    <location>
        <position position="1"/>
    </location>
</feature>
<feature type="region of interest" description="Disordered" evidence="1">
    <location>
        <begin position="1"/>
        <end position="105"/>
    </location>
</feature>
<feature type="compositionally biased region" description="Acidic residues" evidence="1">
    <location>
        <begin position="88"/>
        <end position="105"/>
    </location>
</feature>
<accession>A0A2P5CN86</accession>
<evidence type="ECO:0000256" key="1">
    <source>
        <dbReference type="SAM" id="MobiDB-lite"/>
    </source>
</evidence>
<keyword evidence="3" id="KW-1185">Reference proteome</keyword>
<dbReference type="EMBL" id="JXTB01000112">
    <property type="protein sequence ID" value="PON62513.1"/>
    <property type="molecule type" value="Genomic_DNA"/>
</dbReference>
<reference evidence="3" key="1">
    <citation type="submission" date="2016-06" db="EMBL/GenBank/DDBJ databases">
        <title>Parallel loss of symbiosis genes in relatives of nitrogen-fixing non-legume Parasponia.</title>
        <authorList>
            <person name="Van Velzen R."/>
            <person name="Holmer R."/>
            <person name="Bu F."/>
            <person name="Rutten L."/>
            <person name="Van Zeijl A."/>
            <person name="Liu W."/>
            <person name="Santuari L."/>
            <person name="Cao Q."/>
            <person name="Sharma T."/>
            <person name="Shen D."/>
            <person name="Roswanjaya Y."/>
            <person name="Wardhani T."/>
            <person name="Kalhor M.S."/>
            <person name="Jansen J."/>
            <person name="Van den Hoogen J."/>
            <person name="Gungor B."/>
            <person name="Hartog M."/>
            <person name="Hontelez J."/>
            <person name="Verver J."/>
            <person name="Yang W.-C."/>
            <person name="Schijlen E."/>
            <person name="Repin R."/>
            <person name="Schilthuizen M."/>
            <person name="Schranz E."/>
            <person name="Heidstra R."/>
            <person name="Miyata K."/>
            <person name="Fedorova E."/>
            <person name="Kohlen W."/>
            <person name="Bisseling T."/>
            <person name="Smit S."/>
            <person name="Geurts R."/>
        </authorList>
    </citation>
    <scope>NUCLEOTIDE SEQUENCE [LARGE SCALE GENOMIC DNA]</scope>
    <source>
        <strain evidence="3">cv. WU1-14</strain>
    </source>
</reference>
<sequence length="105" mass="10970">KKHGSSSAKKTTSMKKKTNSPGSISVLARKSLAEASKPPPLPPIVVAPSIQPKPEVEAAPIPEEALSVLETSQAETEDVKESEKTTTSDDEEGGESGQSESDETP</sequence>
<feature type="compositionally biased region" description="Low complexity" evidence="1">
    <location>
        <begin position="46"/>
        <end position="65"/>
    </location>
</feature>
<protein>
    <submittedName>
        <fullName evidence="2">Uncharacterized protein</fullName>
    </submittedName>
</protein>
<dbReference type="AlphaFoldDB" id="A0A2P5CN86"/>
<feature type="compositionally biased region" description="Low complexity" evidence="1">
    <location>
        <begin position="1"/>
        <end position="11"/>
    </location>
</feature>
<evidence type="ECO:0000313" key="2">
    <source>
        <dbReference type="EMBL" id="PON62513.1"/>
    </source>
</evidence>
<dbReference type="Proteomes" id="UP000237105">
    <property type="component" value="Unassembled WGS sequence"/>
</dbReference>
<comment type="caution">
    <text evidence="2">The sequence shown here is derived from an EMBL/GenBank/DDBJ whole genome shotgun (WGS) entry which is preliminary data.</text>
</comment>
<proteinExistence type="predicted"/>
<feature type="compositionally biased region" description="Basic and acidic residues" evidence="1">
    <location>
        <begin position="77"/>
        <end position="87"/>
    </location>
</feature>
<evidence type="ECO:0000313" key="3">
    <source>
        <dbReference type="Proteomes" id="UP000237105"/>
    </source>
</evidence>
<organism evidence="2 3">
    <name type="scientific">Parasponia andersonii</name>
    <name type="common">Sponia andersonii</name>
    <dbReference type="NCBI Taxonomy" id="3476"/>
    <lineage>
        <taxon>Eukaryota</taxon>
        <taxon>Viridiplantae</taxon>
        <taxon>Streptophyta</taxon>
        <taxon>Embryophyta</taxon>
        <taxon>Tracheophyta</taxon>
        <taxon>Spermatophyta</taxon>
        <taxon>Magnoliopsida</taxon>
        <taxon>eudicotyledons</taxon>
        <taxon>Gunneridae</taxon>
        <taxon>Pentapetalae</taxon>
        <taxon>rosids</taxon>
        <taxon>fabids</taxon>
        <taxon>Rosales</taxon>
        <taxon>Cannabaceae</taxon>
        <taxon>Parasponia</taxon>
    </lineage>
</organism>
<name>A0A2P5CN86_PARAD</name>